<organism evidence="1 2">
    <name type="scientific">Grifola frondosa</name>
    <name type="common">Maitake</name>
    <name type="synonym">Polyporus frondosus</name>
    <dbReference type="NCBI Taxonomy" id="5627"/>
    <lineage>
        <taxon>Eukaryota</taxon>
        <taxon>Fungi</taxon>
        <taxon>Dikarya</taxon>
        <taxon>Basidiomycota</taxon>
        <taxon>Agaricomycotina</taxon>
        <taxon>Agaricomycetes</taxon>
        <taxon>Polyporales</taxon>
        <taxon>Grifolaceae</taxon>
        <taxon>Grifola</taxon>
    </lineage>
</organism>
<accession>A0A1C7MQ39</accession>
<sequence length="96" mass="11223">MSSAVNAFVTPSRPLGVNEFYGRELLQYAHAAGCYAIDAHRICRYAEMLSPYCLSLKQHTVDHEWFQKIHKLIYLRYVVRMFERVGSMIVLKIVDR</sequence>
<protein>
    <submittedName>
        <fullName evidence="1">Uncharacterized protein</fullName>
    </submittedName>
</protein>
<dbReference type="Proteomes" id="UP000092993">
    <property type="component" value="Unassembled WGS sequence"/>
</dbReference>
<evidence type="ECO:0000313" key="2">
    <source>
        <dbReference type="Proteomes" id="UP000092993"/>
    </source>
</evidence>
<proteinExistence type="predicted"/>
<name>A0A1C7MQ39_GRIFR</name>
<comment type="caution">
    <text evidence="1">The sequence shown here is derived from an EMBL/GenBank/DDBJ whole genome shotgun (WGS) entry which is preliminary data.</text>
</comment>
<dbReference type="EMBL" id="LUGG01000003">
    <property type="protein sequence ID" value="OBZ77074.1"/>
    <property type="molecule type" value="Genomic_DNA"/>
</dbReference>
<gene>
    <name evidence="1" type="ORF">A0H81_03171</name>
</gene>
<reference evidence="1 2" key="1">
    <citation type="submission" date="2016-03" db="EMBL/GenBank/DDBJ databases">
        <title>Whole genome sequencing of Grifola frondosa 9006-11.</title>
        <authorList>
            <person name="Min B."/>
            <person name="Park H."/>
            <person name="Kim J.-G."/>
            <person name="Cho H."/>
            <person name="Oh Y.-L."/>
            <person name="Kong W.-S."/>
            <person name="Choi I.-G."/>
        </authorList>
    </citation>
    <scope>NUCLEOTIDE SEQUENCE [LARGE SCALE GENOMIC DNA]</scope>
    <source>
        <strain evidence="1 2">9006-11</strain>
    </source>
</reference>
<dbReference type="AlphaFoldDB" id="A0A1C7MQ39"/>
<evidence type="ECO:0000313" key="1">
    <source>
        <dbReference type="EMBL" id="OBZ77074.1"/>
    </source>
</evidence>
<keyword evidence="2" id="KW-1185">Reference proteome</keyword>